<evidence type="ECO:0000256" key="1">
    <source>
        <dbReference type="SAM" id="SignalP"/>
    </source>
</evidence>
<dbReference type="EMBL" id="JBHUMM010000002">
    <property type="protein sequence ID" value="MFD2670414.1"/>
    <property type="molecule type" value="Genomic_DNA"/>
</dbReference>
<sequence length="369" mass="42522">MGKWIWIFMFCMSIMISSCSSESQTQQVELTQEDHFPYEIKMLNQKDGWAYRTHVKEELALRYTTNGAQNWHHTEIEEAYLLHAKVYILSEETVYILTSQNQLIRTNDRGVTWKIESLPPVKGNAQLSWIDGSNGWLMDVYDTGLHYSSADMYTTSNGGESWTLLSSTSQSTSGLTSDGFKTNLSFKDTLKGWVSGNVVTDQIPWLYATTDGGSKWEKQYLENPVSQMKELTSFTVHNPQIFSDTMIVSVEYKCETFICIDFFKKQIEGSIWTYIHTFKLSPQSEQSTVTIQFLNQNEGWLSDLHAIYHTVDGGMSWDLMYKTNEYMISNLQFTENQIGWMVAGNNKIQNLYTSMDQGETWIKESVQIQ</sequence>
<name>A0ABW5R6L3_9BACL</name>
<keyword evidence="3" id="KW-1185">Reference proteome</keyword>
<dbReference type="PANTHER" id="PTHR47199">
    <property type="entry name" value="PHOTOSYSTEM II STABILITY/ASSEMBLY FACTOR HCF136, CHLOROPLASTIC"/>
    <property type="match status" value="1"/>
</dbReference>
<protein>
    <submittedName>
        <fullName evidence="2">WD40/YVTN/BNR-like repeat-containing protein</fullName>
    </submittedName>
</protein>
<dbReference type="Proteomes" id="UP001597497">
    <property type="component" value="Unassembled WGS sequence"/>
</dbReference>
<evidence type="ECO:0000313" key="2">
    <source>
        <dbReference type="EMBL" id="MFD2670414.1"/>
    </source>
</evidence>
<gene>
    <name evidence="2" type="ORF">ACFSUC_02185</name>
</gene>
<reference evidence="3" key="1">
    <citation type="journal article" date="2019" name="Int. J. Syst. Evol. Microbiol.">
        <title>The Global Catalogue of Microorganisms (GCM) 10K type strain sequencing project: providing services to taxonomists for standard genome sequencing and annotation.</title>
        <authorList>
            <consortium name="The Broad Institute Genomics Platform"/>
            <consortium name="The Broad Institute Genome Sequencing Center for Infectious Disease"/>
            <person name="Wu L."/>
            <person name="Ma J."/>
        </authorList>
    </citation>
    <scope>NUCLEOTIDE SEQUENCE [LARGE SCALE GENOMIC DNA]</scope>
    <source>
        <strain evidence="3">KCTC 33676</strain>
    </source>
</reference>
<dbReference type="PROSITE" id="PS51257">
    <property type="entry name" value="PROKAR_LIPOPROTEIN"/>
    <property type="match status" value="1"/>
</dbReference>
<evidence type="ECO:0000313" key="3">
    <source>
        <dbReference type="Proteomes" id="UP001597497"/>
    </source>
</evidence>
<organism evidence="2 3">
    <name type="scientific">Marinicrinis sediminis</name>
    <dbReference type="NCBI Taxonomy" id="1652465"/>
    <lineage>
        <taxon>Bacteria</taxon>
        <taxon>Bacillati</taxon>
        <taxon>Bacillota</taxon>
        <taxon>Bacilli</taxon>
        <taxon>Bacillales</taxon>
        <taxon>Paenibacillaceae</taxon>
    </lineage>
</organism>
<proteinExistence type="predicted"/>
<dbReference type="SUPFAM" id="SSF110296">
    <property type="entry name" value="Oligoxyloglucan reducing end-specific cellobiohydrolase"/>
    <property type="match status" value="2"/>
</dbReference>
<dbReference type="RefSeq" id="WP_379927798.1">
    <property type="nucleotide sequence ID" value="NZ_JBHUMM010000002.1"/>
</dbReference>
<accession>A0ABW5R6L3</accession>
<dbReference type="InterPro" id="IPR015943">
    <property type="entry name" value="WD40/YVTN_repeat-like_dom_sf"/>
</dbReference>
<dbReference type="Gene3D" id="2.130.10.10">
    <property type="entry name" value="YVTN repeat-like/Quinoprotein amine dehydrogenase"/>
    <property type="match status" value="2"/>
</dbReference>
<dbReference type="PANTHER" id="PTHR47199:SF2">
    <property type="entry name" value="PHOTOSYSTEM II STABILITY_ASSEMBLY FACTOR HCF136, CHLOROPLASTIC"/>
    <property type="match status" value="1"/>
</dbReference>
<feature type="signal peptide" evidence="1">
    <location>
        <begin position="1"/>
        <end position="20"/>
    </location>
</feature>
<comment type="caution">
    <text evidence="2">The sequence shown here is derived from an EMBL/GenBank/DDBJ whole genome shotgun (WGS) entry which is preliminary data.</text>
</comment>
<keyword evidence="1" id="KW-0732">Signal</keyword>
<feature type="chain" id="PRO_5046205021" evidence="1">
    <location>
        <begin position="21"/>
        <end position="369"/>
    </location>
</feature>